<accession>A0A1I4W774</accession>
<dbReference type="RefSeq" id="WP_091517425.1">
    <property type="nucleotide sequence ID" value="NZ_FOVI01000001.1"/>
</dbReference>
<dbReference type="OrthoDB" id="5361365at2"/>
<dbReference type="AlphaFoldDB" id="A0A1I4W774"/>
<evidence type="ECO:0000313" key="1">
    <source>
        <dbReference type="EMBL" id="SFN09285.1"/>
    </source>
</evidence>
<organism evidence="1 2">
    <name type="scientific">Paenimyroides ummariense</name>
    <dbReference type="NCBI Taxonomy" id="913024"/>
    <lineage>
        <taxon>Bacteria</taxon>
        <taxon>Pseudomonadati</taxon>
        <taxon>Bacteroidota</taxon>
        <taxon>Flavobacteriia</taxon>
        <taxon>Flavobacteriales</taxon>
        <taxon>Flavobacteriaceae</taxon>
        <taxon>Paenimyroides</taxon>
    </lineage>
</organism>
<dbReference type="EMBL" id="FOVI01000001">
    <property type="protein sequence ID" value="SFN09285.1"/>
    <property type="molecule type" value="Genomic_DNA"/>
</dbReference>
<dbReference type="STRING" id="913024.SAMN05421741_10196"/>
<evidence type="ECO:0000313" key="2">
    <source>
        <dbReference type="Proteomes" id="UP000199036"/>
    </source>
</evidence>
<reference evidence="2" key="1">
    <citation type="submission" date="2016-10" db="EMBL/GenBank/DDBJ databases">
        <authorList>
            <person name="Varghese N."/>
            <person name="Submissions S."/>
        </authorList>
    </citation>
    <scope>NUCLEOTIDE SEQUENCE [LARGE SCALE GENOMIC DNA]</scope>
    <source>
        <strain evidence="2">DS-12</strain>
    </source>
</reference>
<keyword evidence="2" id="KW-1185">Reference proteome</keyword>
<name>A0A1I4W774_9FLAO</name>
<gene>
    <name evidence="1" type="ORF">SAMN05421741_10196</name>
</gene>
<sequence>MRRINTVGGGAQTNVNGLEFEARTHLIDAINNHPEFSVLENQVFKNGEIVAHYYEKHGLYKKLLQSRGIDYSNYISKKLLPDGALLVDNTIYIIEKKFQNGAGSVDEKLQTCDFKRKQYVKLFSPIDINVQFYYVLNDWFNQPSNRDVFEYIRSVGCDYFFEELPLNRLGLE</sequence>
<protein>
    <submittedName>
        <fullName evidence="1">Uncharacterized protein</fullName>
    </submittedName>
</protein>
<dbReference type="Proteomes" id="UP000199036">
    <property type="component" value="Unassembled WGS sequence"/>
</dbReference>
<proteinExistence type="predicted"/>